<dbReference type="EMBL" id="KY246599">
    <property type="protein sequence ID" value="ASA48971.1"/>
    <property type="molecule type" value="Genomic_DNA"/>
</dbReference>
<feature type="compositionally biased region" description="Gly residues" evidence="1">
    <location>
        <begin position="50"/>
        <end position="62"/>
    </location>
</feature>
<proteinExistence type="predicted"/>
<reference evidence="2" key="1">
    <citation type="journal article" date="2017" name="Virus Evol.">
        <title>Diverse and highly recombinant anelloviruses associated with Weddell seals in Antarctica.</title>
        <authorList>
            <person name="Fahsbender E."/>
            <person name="Burns J.M."/>
            <person name="Kim S."/>
            <person name="Kraberger S."/>
            <person name="Frankfurter G."/>
            <person name="Eilers A."/>
            <person name="Shero M."/>
            <person name="Beltran R."/>
            <person name="Kirkham A."/>
            <person name="McCorkell R."/>
            <person name="Berngartt R."/>
            <person name="Male M.F."/>
            <person name="Ballard G."/>
            <person name="Ainley D.G."/>
            <person name="Breitbart M."/>
            <person name="Varsani A."/>
        </authorList>
    </citation>
    <scope>NUCLEOTIDE SEQUENCE</scope>
    <source>
        <strain evidence="2">TTLwV-1_gt35_wsp46</strain>
        <strain evidence="3">TTLwV-1_gt35_wsv23</strain>
    </source>
</reference>
<organism evidence="2">
    <name type="scientific">Torque teno Leptonychotes weddellii virus-1</name>
    <dbReference type="NCBI Taxonomy" id="2012676"/>
    <lineage>
        <taxon>Viruses</taxon>
        <taxon>Monodnaviria</taxon>
        <taxon>Shotokuvirae</taxon>
        <taxon>Commensaviricota</taxon>
        <taxon>Cardeaviricetes</taxon>
        <taxon>Sanitavirales</taxon>
        <taxon>Anelloviridae</taxon>
        <taxon>Lambdatorquevirus</taxon>
        <taxon>Lambdatorquevirus phoci5</taxon>
    </lineage>
</organism>
<feature type="region of interest" description="Disordered" evidence="1">
    <location>
        <begin position="1"/>
        <end position="80"/>
    </location>
</feature>
<accession>A0A1Z2RVQ4</accession>
<evidence type="ECO:0000313" key="3">
    <source>
        <dbReference type="EMBL" id="ASA48971.1"/>
    </source>
</evidence>
<feature type="compositionally biased region" description="Basic and acidic residues" evidence="1">
    <location>
        <begin position="7"/>
        <end position="26"/>
    </location>
</feature>
<sequence>MTSSRETSTRRRLTDRAWGKNGRREQTSQPQGHRPPEKGPQTKPSQKQRAGGGQKGKAGQGGKKNFTGATRGSRGGRAPP</sequence>
<evidence type="ECO:0000256" key="1">
    <source>
        <dbReference type="SAM" id="MobiDB-lite"/>
    </source>
</evidence>
<feature type="compositionally biased region" description="Low complexity" evidence="1">
    <location>
        <begin position="63"/>
        <end position="72"/>
    </location>
</feature>
<name>A0A1Z2RVQ4_9VIRU</name>
<protein>
    <submittedName>
        <fullName evidence="2">ORF3</fullName>
    </submittedName>
</protein>
<evidence type="ECO:0000313" key="2">
    <source>
        <dbReference type="EMBL" id="ASA48663.1"/>
    </source>
</evidence>
<dbReference type="EMBL" id="KY246522">
    <property type="protein sequence ID" value="ASA48663.1"/>
    <property type="molecule type" value="Genomic_DNA"/>
</dbReference>